<dbReference type="STRING" id="1230097.A0A423VP82"/>
<dbReference type="InParanoid" id="A0A423VP82"/>
<dbReference type="PANTHER" id="PTHR35394">
    <property type="entry name" value="DUF3176 DOMAIN-CONTAINING PROTEIN"/>
    <property type="match status" value="1"/>
</dbReference>
<dbReference type="Pfam" id="PF11374">
    <property type="entry name" value="DUF3176"/>
    <property type="match status" value="1"/>
</dbReference>
<reference evidence="2 3" key="1">
    <citation type="submission" date="2015-09" db="EMBL/GenBank/DDBJ databases">
        <title>Host preference determinants of Valsa canker pathogens revealed by comparative genomics.</title>
        <authorList>
            <person name="Yin Z."/>
            <person name="Huang L."/>
        </authorList>
    </citation>
    <scope>NUCLEOTIDE SEQUENCE [LARGE SCALE GENOMIC DNA]</scope>
    <source>
        <strain evidence="2 3">SXYLt</strain>
    </source>
</reference>
<dbReference type="PANTHER" id="PTHR35394:SF5">
    <property type="entry name" value="DUF3176 DOMAIN-CONTAINING PROTEIN"/>
    <property type="match status" value="1"/>
</dbReference>
<keyword evidence="3" id="KW-1185">Reference proteome</keyword>
<organism evidence="2 3">
    <name type="scientific">Cytospora leucostoma</name>
    <dbReference type="NCBI Taxonomy" id="1230097"/>
    <lineage>
        <taxon>Eukaryota</taxon>
        <taxon>Fungi</taxon>
        <taxon>Dikarya</taxon>
        <taxon>Ascomycota</taxon>
        <taxon>Pezizomycotina</taxon>
        <taxon>Sordariomycetes</taxon>
        <taxon>Sordariomycetidae</taxon>
        <taxon>Diaporthales</taxon>
        <taxon>Cytosporaceae</taxon>
        <taxon>Cytospora</taxon>
    </lineage>
</organism>
<protein>
    <submittedName>
        <fullName evidence="2">Uncharacterized protein</fullName>
    </submittedName>
</protein>
<dbReference type="OrthoDB" id="5376804at2759"/>
<dbReference type="AlphaFoldDB" id="A0A423VP82"/>
<comment type="caution">
    <text evidence="2">The sequence shown here is derived from an EMBL/GenBank/DDBJ whole genome shotgun (WGS) entry which is preliminary data.</text>
</comment>
<dbReference type="Proteomes" id="UP000285146">
    <property type="component" value="Unassembled WGS sequence"/>
</dbReference>
<proteinExistence type="predicted"/>
<name>A0A423VP82_9PEZI</name>
<gene>
    <name evidence="2" type="ORF">VPNG_09102</name>
</gene>
<feature type="region of interest" description="Disordered" evidence="1">
    <location>
        <begin position="1"/>
        <end position="25"/>
    </location>
</feature>
<sequence length="302" mass="32631">MDGQGDDLTIRTSQTSRSGDPAQLENLSSSSTCLITRKARASHSNIHHGALIDECWWWWEIGAAATSTTSVLALVTVLVKIDGLLLDSWESVSDLQPSTVVSLLTTLQKSTMMLVVAACLSQLKWQHFASGEGQPLRHLQILEDASRGPWGSARLVVGMVSRSVIVWLLIAVTLAGLVVEPAAQQILRFHTETALLRNVTPMAGKATTYNASNGWATDAKAASDALNYNSRVLGAISGAISEPYFDCPNDATYCEWPDMIHTLGICSTIRQNDIDWGADLQAAGSDLPRGDDFLLGHVSRRS</sequence>
<dbReference type="InterPro" id="IPR021514">
    <property type="entry name" value="DUF3176"/>
</dbReference>
<evidence type="ECO:0000256" key="1">
    <source>
        <dbReference type="SAM" id="MobiDB-lite"/>
    </source>
</evidence>
<dbReference type="EMBL" id="LKEB01000083">
    <property type="protein sequence ID" value="ROV92828.1"/>
    <property type="molecule type" value="Genomic_DNA"/>
</dbReference>
<accession>A0A423VP82</accession>
<evidence type="ECO:0000313" key="2">
    <source>
        <dbReference type="EMBL" id="ROV92828.1"/>
    </source>
</evidence>
<evidence type="ECO:0000313" key="3">
    <source>
        <dbReference type="Proteomes" id="UP000285146"/>
    </source>
</evidence>